<dbReference type="Gene3D" id="2.60.40.10">
    <property type="entry name" value="Immunoglobulins"/>
    <property type="match status" value="1"/>
</dbReference>
<evidence type="ECO:0000313" key="2">
    <source>
        <dbReference type="EMBL" id="QGY45227.1"/>
    </source>
</evidence>
<dbReference type="InterPro" id="IPR000601">
    <property type="entry name" value="PKD_dom"/>
</dbReference>
<evidence type="ECO:0000313" key="3">
    <source>
        <dbReference type="Proteomes" id="UP000428260"/>
    </source>
</evidence>
<evidence type="ECO:0000259" key="1">
    <source>
        <dbReference type="PROSITE" id="PS50093"/>
    </source>
</evidence>
<name>A0A6I6JYC6_9BACT</name>
<protein>
    <submittedName>
        <fullName evidence="2">PKD domain-containing protein</fullName>
    </submittedName>
</protein>
<dbReference type="SUPFAM" id="SSF49299">
    <property type="entry name" value="PKD domain"/>
    <property type="match status" value="1"/>
</dbReference>
<dbReference type="EMBL" id="CP046401">
    <property type="protein sequence ID" value="QGY45227.1"/>
    <property type="molecule type" value="Genomic_DNA"/>
</dbReference>
<proteinExistence type="predicted"/>
<sequence>METKKIFLWEVLVVSAVLFFACDKEEEIVTAAFTANSTEIETGETVSFSNESINAGYYQWDFGDGVYSFDEEPEHEYTSAGTYSVKLVAIGNDGSDSASVSINVEAGYDITIMEGEGIENIDIYDTWAEIQSVYSSTDTVHYIYDDYLEDYGFYYYIIYFYNEGIEFDFLTESSTLSNSDPVYYIWVLEPFEGATQKGISIGSDMDNVVALYGEPESTDEDSDYTAYWYDTQGIDFYSYGSGEVDVICVYEAYETSSLTEKSGNIGDRIRKSGYLFVREK</sequence>
<dbReference type="PROSITE" id="PS50093">
    <property type="entry name" value="PKD"/>
    <property type="match status" value="1"/>
</dbReference>
<dbReference type="AlphaFoldDB" id="A0A6I6JYC6"/>
<reference evidence="2 3" key="1">
    <citation type="submission" date="2019-11" db="EMBL/GenBank/DDBJ databases">
        <authorList>
            <person name="Zheng R.K."/>
            <person name="Sun C.M."/>
        </authorList>
    </citation>
    <scope>NUCLEOTIDE SEQUENCE [LARGE SCALE GENOMIC DNA]</scope>
    <source>
        <strain evidence="2 3">WC007</strain>
    </source>
</reference>
<keyword evidence="3" id="KW-1185">Reference proteome</keyword>
<dbReference type="KEGG" id="mcos:GM418_16575"/>
<feature type="domain" description="PKD" evidence="1">
    <location>
        <begin position="58"/>
        <end position="106"/>
    </location>
</feature>
<dbReference type="Pfam" id="PF00801">
    <property type="entry name" value="PKD"/>
    <property type="match status" value="1"/>
</dbReference>
<dbReference type="InterPro" id="IPR013783">
    <property type="entry name" value="Ig-like_fold"/>
</dbReference>
<dbReference type="PROSITE" id="PS51257">
    <property type="entry name" value="PROKAR_LIPOPROTEIN"/>
    <property type="match status" value="1"/>
</dbReference>
<dbReference type="InterPro" id="IPR035986">
    <property type="entry name" value="PKD_dom_sf"/>
</dbReference>
<dbReference type="CDD" id="cd00146">
    <property type="entry name" value="PKD"/>
    <property type="match status" value="1"/>
</dbReference>
<dbReference type="RefSeq" id="WP_158868299.1">
    <property type="nucleotide sequence ID" value="NZ_CP046401.1"/>
</dbReference>
<accession>A0A6I6JYC6</accession>
<gene>
    <name evidence="2" type="ORF">GM418_16575</name>
</gene>
<dbReference type="Proteomes" id="UP000428260">
    <property type="component" value="Chromosome"/>
</dbReference>
<organism evidence="2 3">
    <name type="scientific">Maribellus comscasis</name>
    <dbReference type="NCBI Taxonomy" id="2681766"/>
    <lineage>
        <taxon>Bacteria</taxon>
        <taxon>Pseudomonadati</taxon>
        <taxon>Bacteroidota</taxon>
        <taxon>Bacteroidia</taxon>
        <taxon>Marinilabiliales</taxon>
        <taxon>Prolixibacteraceae</taxon>
        <taxon>Maribellus</taxon>
    </lineage>
</organism>
<dbReference type="InterPro" id="IPR022409">
    <property type="entry name" value="PKD/Chitinase_dom"/>
</dbReference>
<dbReference type="SMART" id="SM00089">
    <property type="entry name" value="PKD"/>
    <property type="match status" value="1"/>
</dbReference>